<accession>A0A8C4NLQ9</accession>
<evidence type="ECO:0000256" key="26">
    <source>
        <dbReference type="ARBA" id="ARBA00047779"/>
    </source>
</evidence>
<evidence type="ECO:0000256" key="29">
    <source>
        <dbReference type="ARBA" id="ARBA00048703"/>
    </source>
</evidence>
<dbReference type="Gene3D" id="3.40.720.10">
    <property type="entry name" value="Alkaline Phosphatase, subunit A"/>
    <property type="match status" value="2"/>
</dbReference>
<keyword evidence="10" id="KW-0378">Hydrolase</keyword>
<proteinExistence type="inferred from homology"/>
<comment type="catalytic activity">
    <reaction evidence="27">
        <text>1-hexadecanoyl-sn-glycero-3-phosphocholine + H2O = 1-hexadecanoyl-sn-glycerol + phosphocholine + H(+)</text>
        <dbReference type="Rhea" id="RHEA:41119"/>
        <dbReference type="ChEBI" id="CHEBI:15377"/>
        <dbReference type="ChEBI" id="CHEBI:15378"/>
        <dbReference type="ChEBI" id="CHEBI:72998"/>
        <dbReference type="ChEBI" id="CHEBI:75542"/>
        <dbReference type="ChEBI" id="CHEBI:295975"/>
    </reaction>
    <physiologicalReaction direction="left-to-right" evidence="27">
        <dbReference type="Rhea" id="RHEA:41120"/>
    </physiologicalReaction>
</comment>
<evidence type="ECO:0000256" key="15">
    <source>
        <dbReference type="ARBA" id="ARBA00023157"/>
    </source>
</evidence>
<evidence type="ECO:0000256" key="24">
    <source>
        <dbReference type="ARBA" id="ARBA00047494"/>
    </source>
</evidence>
<dbReference type="PANTHER" id="PTHR10151">
    <property type="entry name" value="ECTONUCLEOTIDE PYROPHOSPHATASE/PHOSPHODIESTERASE"/>
    <property type="match status" value="1"/>
</dbReference>
<evidence type="ECO:0000256" key="17">
    <source>
        <dbReference type="ARBA" id="ARBA00023288"/>
    </source>
</evidence>
<evidence type="ECO:0000256" key="7">
    <source>
        <dbReference type="ARBA" id="ARBA00022622"/>
    </source>
</evidence>
<dbReference type="GeneTree" id="ENSGT00940000158457"/>
<dbReference type="Gene3D" id="3.30.1360.180">
    <property type="match status" value="1"/>
</dbReference>
<sequence length="336" mass="37662">MCALQWKSLQFGPSFYLGLLLLCNHLSPGLSKDPHPLLLIFAEGLSEVYLGEENREKLTGLREMAMRGVLARGLMPVFPTLFYPNYYSLFTGQVDNLQGTAAMAAVYYDDVALAIHENKSPLALQRLRLDVNLVLVSDHGMMDIDFDEKVIELENYIPAHFIKKQMDKGATVNLWTKDGHENEVYQLLKDLSNMTVFKRNEVPERFHYGGGRFVSPLTLLANEGWFITWNRAALPHWKNGGDGSLAPNRGCDGYDNALLSMQAVLLASGPDFKQSYIAPPLHAVDVYPLLCNLTGVSPLPHNGSWEKVNLLLSSSFGTRTSSWLMFWAMGVWMCLT</sequence>
<protein>
    <recommendedName>
        <fullName evidence="4">glycerophosphocholine cholinephosphodiesterase</fullName>
        <ecNumber evidence="4">3.1.4.38</ecNumber>
    </recommendedName>
    <alternativeName>
        <fullName evidence="19">Choline-specific glycerophosphodiester phosphodiesterase</fullName>
    </alternativeName>
    <alternativeName>
        <fullName evidence="18">Ectonucleotide pyrophosphatase/phosphodiesterase family member 6</fullName>
    </alternativeName>
</protein>
<evidence type="ECO:0000256" key="16">
    <source>
        <dbReference type="ARBA" id="ARBA00023180"/>
    </source>
</evidence>
<evidence type="ECO:0000256" key="23">
    <source>
        <dbReference type="ARBA" id="ARBA00047482"/>
    </source>
</evidence>
<comment type="catalytic activity">
    <reaction evidence="24">
        <text>a 1-O-alkyl-sn-glycero-3-phosphocholine + H2O = a 1-O-alkyl-sn-glycerol + phosphocholine + H(+)</text>
        <dbReference type="Rhea" id="RHEA:36083"/>
        <dbReference type="ChEBI" id="CHEBI:15377"/>
        <dbReference type="ChEBI" id="CHEBI:15378"/>
        <dbReference type="ChEBI" id="CHEBI:15850"/>
        <dbReference type="ChEBI" id="CHEBI:30909"/>
        <dbReference type="ChEBI" id="CHEBI:295975"/>
    </reaction>
    <physiologicalReaction direction="left-to-right" evidence="24">
        <dbReference type="Rhea" id="RHEA:36084"/>
    </physiologicalReaction>
</comment>
<evidence type="ECO:0000256" key="3">
    <source>
        <dbReference type="ARBA" id="ARBA00010594"/>
    </source>
</evidence>
<evidence type="ECO:0000256" key="5">
    <source>
        <dbReference type="ARBA" id="ARBA00022475"/>
    </source>
</evidence>
<keyword evidence="6" id="KW-0597">Phosphoprotein</keyword>
<keyword evidence="7" id="KW-0336">GPI-anchor</keyword>
<evidence type="ECO:0000256" key="12">
    <source>
        <dbReference type="ARBA" id="ARBA00022963"/>
    </source>
</evidence>
<comment type="cofactor">
    <cofactor evidence="1">
        <name>Zn(2+)</name>
        <dbReference type="ChEBI" id="CHEBI:29105"/>
    </cofactor>
</comment>
<comment type="catalytic activity">
    <reaction evidence="31">
        <text>1-(5Z,8Z,11Z,14Z-eicosatetraenoyl)-sn-glycero-3-phosphocholine + H2O = 1-(5Z,8Z,11Z,14Z-eicosatetraenoyl)-sn-glycerol + phosphocholine + H(+)</text>
        <dbReference type="Rhea" id="RHEA:41003"/>
        <dbReference type="ChEBI" id="CHEBI:15377"/>
        <dbReference type="ChEBI" id="CHEBI:15378"/>
        <dbReference type="ChEBI" id="CHEBI:34071"/>
        <dbReference type="ChEBI" id="CHEBI:74344"/>
        <dbReference type="ChEBI" id="CHEBI:295975"/>
    </reaction>
    <physiologicalReaction direction="left-to-right" evidence="31">
        <dbReference type="Rhea" id="RHEA:41004"/>
    </physiologicalReaction>
</comment>
<dbReference type="OMA" id="IMTTHES"/>
<feature type="signal peptide" evidence="32">
    <location>
        <begin position="1"/>
        <end position="31"/>
    </location>
</feature>
<dbReference type="Proteomes" id="UP000694388">
    <property type="component" value="Unplaced"/>
</dbReference>
<evidence type="ECO:0000256" key="9">
    <source>
        <dbReference type="ARBA" id="ARBA00022729"/>
    </source>
</evidence>
<evidence type="ECO:0000256" key="4">
    <source>
        <dbReference type="ARBA" id="ARBA00012318"/>
    </source>
</evidence>
<evidence type="ECO:0000313" key="33">
    <source>
        <dbReference type="Ensembl" id="ENSEBUP00000006715.1"/>
    </source>
</evidence>
<evidence type="ECO:0000256" key="1">
    <source>
        <dbReference type="ARBA" id="ARBA00001947"/>
    </source>
</evidence>
<dbReference type="GO" id="GO:0016042">
    <property type="term" value="P:lipid catabolic process"/>
    <property type="evidence" value="ECO:0007669"/>
    <property type="project" value="UniProtKB-KW"/>
</dbReference>
<dbReference type="GO" id="GO:0046872">
    <property type="term" value="F:metal ion binding"/>
    <property type="evidence" value="ECO:0007669"/>
    <property type="project" value="UniProtKB-KW"/>
</dbReference>
<evidence type="ECO:0000256" key="11">
    <source>
        <dbReference type="ARBA" id="ARBA00022833"/>
    </source>
</evidence>
<evidence type="ECO:0000256" key="32">
    <source>
        <dbReference type="SAM" id="SignalP"/>
    </source>
</evidence>
<keyword evidence="15" id="KW-1015">Disulfide bond</keyword>
<evidence type="ECO:0000256" key="22">
    <source>
        <dbReference type="ARBA" id="ARBA00047322"/>
    </source>
</evidence>
<dbReference type="InterPro" id="IPR017850">
    <property type="entry name" value="Alkaline_phosphatase_core_sf"/>
</dbReference>
<dbReference type="Ensembl" id="ENSEBUT00000007177.1">
    <property type="protein sequence ID" value="ENSEBUP00000006715.1"/>
    <property type="gene ID" value="ENSEBUG00000004422.1"/>
</dbReference>
<dbReference type="GO" id="GO:0005886">
    <property type="term" value="C:plasma membrane"/>
    <property type="evidence" value="ECO:0007669"/>
    <property type="project" value="UniProtKB-SubCell"/>
</dbReference>
<dbReference type="PANTHER" id="PTHR10151:SF66">
    <property type="entry name" value="GLYCEROPHOSPHOCHOLINE CHOLINEPHOSPHODIESTERASE ENPP6"/>
    <property type="match status" value="1"/>
</dbReference>
<evidence type="ECO:0000256" key="6">
    <source>
        <dbReference type="ARBA" id="ARBA00022553"/>
    </source>
</evidence>
<dbReference type="InterPro" id="IPR002591">
    <property type="entry name" value="Phosphodiest/P_Trfase"/>
</dbReference>
<evidence type="ECO:0000256" key="20">
    <source>
        <dbReference type="ARBA" id="ARBA00046203"/>
    </source>
</evidence>
<comment type="catalytic activity">
    <reaction evidence="30">
        <text>1-(9Z,12Z)-octadecadienoyl-sn-glycero-3-phosphocholine + H2O = 1-(9Z,12Z-octadecadienoyl)-sn-glycerol + phosphocholine + H(+)</text>
        <dbReference type="Rhea" id="RHEA:41115"/>
        <dbReference type="ChEBI" id="CHEBI:15377"/>
        <dbReference type="ChEBI" id="CHEBI:15378"/>
        <dbReference type="ChEBI" id="CHEBI:28733"/>
        <dbReference type="ChEBI" id="CHEBI:75561"/>
        <dbReference type="ChEBI" id="CHEBI:295975"/>
    </reaction>
    <physiologicalReaction direction="left-to-right" evidence="30">
        <dbReference type="Rhea" id="RHEA:41116"/>
    </physiologicalReaction>
</comment>
<keyword evidence="11" id="KW-0862">Zinc</keyword>
<dbReference type="SUPFAM" id="SSF53649">
    <property type="entry name" value="Alkaline phosphatase-like"/>
    <property type="match status" value="2"/>
</dbReference>
<keyword evidence="5" id="KW-1003">Cell membrane</keyword>
<comment type="similarity">
    <text evidence="3">Belongs to the nucleotide pyrophosphatase/phosphodiesterase family.</text>
</comment>
<comment type="subcellular location">
    <subcellularLocation>
        <location evidence="2">Cell membrane</location>
        <topology evidence="2">Lipid-anchor</topology>
        <topology evidence="2">GPI-anchor</topology>
    </subcellularLocation>
</comment>
<comment type="catalytic activity">
    <reaction evidence="28">
        <text>sphing-4-enine-phosphocholine + H2O = sphing-4-enine + phosphocholine + H(+)</text>
        <dbReference type="Rhea" id="RHEA:41095"/>
        <dbReference type="ChEBI" id="CHEBI:15377"/>
        <dbReference type="ChEBI" id="CHEBI:15378"/>
        <dbReference type="ChEBI" id="CHEBI:57756"/>
        <dbReference type="ChEBI" id="CHEBI:58906"/>
        <dbReference type="ChEBI" id="CHEBI:295975"/>
    </reaction>
    <physiologicalReaction direction="left-to-right" evidence="28">
        <dbReference type="Rhea" id="RHEA:41096"/>
    </physiologicalReaction>
</comment>
<evidence type="ECO:0000313" key="34">
    <source>
        <dbReference type="Proteomes" id="UP000694388"/>
    </source>
</evidence>
<keyword evidence="13" id="KW-0443">Lipid metabolism</keyword>
<evidence type="ECO:0000256" key="18">
    <source>
        <dbReference type="ARBA" id="ARBA00031167"/>
    </source>
</evidence>
<keyword evidence="17" id="KW-0449">Lipoprotein</keyword>
<evidence type="ECO:0000256" key="30">
    <source>
        <dbReference type="ARBA" id="ARBA00049092"/>
    </source>
</evidence>
<keyword evidence="9 32" id="KW-0732">Signal</keyword>
<comment type="catalytic activity">
    <reaction evidence="21">
        <text>1-dodecanoyl-sn-glycero-3-phosphocholine + H2O = 1-dodecanoyl-sn-glycerol + phosphocholine + H(+)</text>
        <dbReference type="Rhea" id="RHEA:41127"/>
        <dbReference type="ChEBI" id="CHEBI:15377"/>
        <dbReference type="ChEBI" id="CHEBI:15378"/>
        <dbReference type="ChEBI" id="CHEBI:74966"/>
        <dbReference type="ChEBI" id="CHEBI:75529"/>
        <dbReference type="ChEBI" id="CHEBI:295975"/>
    </reaction>
    <physiologicalReaction direction="left-to-right" evidence="21">
        <dbReference type="Rhea" id="RHEA:41128"/>
    </physiologicalReaction>
</comment>
<evidence type="ECO:0000256" key="14">
    <source>
        <dbReference type="ARBA" id="ARBA00023136"/>
    </source>
</evidence>
<keyword evidence="12" id="KW-0442">Lipid degradation</keyword>
<comment type="function">
    <text evidence="20">Choline-specific glycerophosphodiesterase that hydrolyzes glycerophosphocholine (GPC) and lysophosphatidylcholine (LPC) and contributes to supplying choline to the cells. Has a preference for LPC with short (12:0 and 14:0) or polyunsaturated (18:2 and 20:4) fatty acids. In vitro, hydrolyzes only choline-containing lysophospholipids, such as sphingosylphosphorylcholine (SPC), platelet-activating factor (PAF) and lysoPAF, but not other lysophospholipids.</text>
</comment>
<reference evidence="33" key="2">
    <citation type="submission" date="2025-09" db="UniProtKB">
        <authorList>
            <consortium name="Ensembl"/>
        </authorList>
    </citation>
    <scope>IDENTIFICATION</scope>
</reference>
<keyword evidence="8" id="KW-0479">Metal-binding</keyword>
<comment type="catalytic activity">
    <reaction evidence="26">
        <text>1-tetradecanoyl-sn-glycero-3-phosphocholine + H2O = 1-tetradecanoyl-sn-glycerol + phosphocholine + H(+)</text>
        <dbReference type="Rhea" id="RHEA:40999"/>
        <dbReference type="ChEBI" id="CHEBI:15377"/>
        <dbReference type="ChEBI" id="CHEBI:15378"/>
        <dbReference type="ChEBI" id="CHEBI:64489"/>
        <dbReference type="ChEBI" id="CHEBI:75536"/>
        <dbReference type="ChEBI" id="CHEBI:295975"/>
    </reaction>
    <physiologicalReaction direction="left-to-right" evidence="26">
        <dbReference type="Rhea" id="RHEA:41000"/>
    </physiologicalReaction>
</comment>
<evidence type="ECO:0000256" key="31">
    <source>
        <dbReference type="ARBA" id="ARBA00049320"/>
    </source>
</evidence>
<comment type="catalytic activity">
    <reaction evidence="23">
        <text>glycero-2-phosphocholine + H2O = phosphocholine + glycerol + H(+)</text>
        <dbReference type="Rhea" id="RHEA:61684"/>
        <dbReference type="ChEBI" id="CHEBI:15377"/>
        <dbReference type="ChEBI" id="CHEBI:15378"/>
        <dbReference type="ChEBI" id="CHEBI:17754"/>
        <dbReference type="ChEBI" id="CHEBI:144950"/>
        <dbReference type="ChEBI" id="CHEBI:295975"/>
    </reaction>
    <physiologicalReaction direction="left-to-right" evidence="23">
        <dbReference type="Rhea" id="RHEA:61685"/>
    </physiologicalReaction>
</comment>
<evidence type="ECO:0000256" key="19">
    <source>
        <dbReference type="ARBA" id="ARBA00032556"/>
    </source>
</evidence>
<name>A0A8C4NLQ9_EPTBU</name>
<feature type="chain" id="PRO_5034909879" description="glycerophosphocholine cholinephosphodiesterase" evidence="32">
    <location>
        <begin position="32"/>
        <end position="336"/>
    </location>
</feature>
<comment type="catalytic activity">
    <reaction evidence="25">
        <text>a 1-acyl-sn-glycero-3-phosphocholine + H2O = a 1-acyl-sn-glycerol + phosphocholine + H(+)</text>
        <dbReference type="Rhea" id="RHEA:44720"/>
        <dbReference type="ChEBI" id="CHEBI:15377"/>
        <dbReference type="ChEBI" id="CHEBI:15378"/>
        <dbReference type="ChEBI" id="CHEBI:58168"/>
        <dbReference type="ChEBI" id="CHEBI:64683"/>
        <dbReference type="ChEBI" id="CHEBI:295975"/>
    </reaction>
    <physiologicalReaction direction="left-to-right" evidence="25">
        <dbReference type="Rhea" id="RHEA:44721"/>
    </physiologicalReaction>
</comment>
<evidence type="ECO:0000256" key="27">
    <source>
        <dbReference type="ARBA" id="ARBA00048209"/>
    </source>
</evidence>
<comment type="catalytic activity">
    <reaction evidence="29">
        <text>sn-glycerol 3-phosphocholine + H2O = phosphocholine + glycerol + H(+)</text>
        <dbReference type="Rhea" id="RHEA:19545"/>
        <dbReference type="ChEBI" id="CHEBI:15377"/>
        <dbReference type="ChEBI" id="CHEBI:15378"/>
        <dbReference type="ChEBI" id="CHEBI:16870"/>
        <dbReference type="ChEBI" id="CHEBI:17754"/>
        <dbReference type="ChEBI" id="CHEBI:295975"/>
        <dbReference type="EC" id="3.1.4.38"/>
    </reaction>
    <physiologicalReaction direction="left-to-right" evidence="29">
        <dbReference type="Rhea" id="RHEA:19546"/>
    </physiologicalReaction>
</comment>
<evidence type="ECO:0000256" key="8">
    <source>
        <dbReference type="ARBA" id="ARBA00022723"/>
    </source>
</evidence>
<dbReference type="AlphaFoldDB" id="A0A8C4NLQ9"/>
<evidence type="ECO:0000256" key="10">
    <source>
        <dbReference type="ARBA" id="ARBA00022801"/>
    </source>
</evidence>
<keyword evidence="14" id="KW-0472">Membrane</keyword>
<evidence type="ECO:0000256" key="25">
    <source>
        <dbReference type="ARBA" id="ARBA00047600"/>
    </source>
</evidence>
<evidence type="ECO:0000256" key="28">
    <source>
        <dbReference type="ARBA" id="ARBA00048234"/>
    </source>
</evidence>
<dbReference type="EC" id="3.1.4.38" evidence="4"/>
<keyword evidence="34" id="KW-1185">Reference proteome</keyword>
<dbReference type="Pfam" id="PF01663">
    <property type="entry name" value="Phosphodiest"/>
    <property type="match status" value="2"/>
</dbReference>
<reference evidence="33" key="1">
    <citation type="submission" date="2025-08" db="UniProtKB">
        <authorList>
            <consortium name="Ensembl"/>
        </authorList>
    </citation>
    <scope>IDENTIFICATION</scope>
</reference>
<dbReference type="GO" id="GO:0098552">
    <property type="term" value="C:side of membrane"/>
    <property type="evidence" value="ECO:0007669"/>
    <property type="project" value="UniProtKB-KW"/>
</dbReference>
<keyword evidence="16" id="KW-0325">Glycoprotein</keyword>
<evidence type="ECO:0000256" key="21">
    <source>
        <dbReference type="ARBA" id="ARBA00047290"/>
    </source>
</evidence>
<comment type="catalytic activity">
    <reaction evidence="22">
        <text>1-(9Z-octadecenoyl)-sn-glycero-3-phosphocholine + H2O = 1-(9Z-octadecenoyl)-sn-glycerol + phosphocholine + H(+)</text>
        <dbReference type="Rhea" id="RHEA:41091"/>
        <dbReference type="ChEBI" id="CHEBI:15377"/>
        <dbReference type="ChEBI" id="CHEBI:15378"/>
        <dbReference type="ChEBI" id="CHEBI:28610"/>
        <dbReference type="ChEBI" id="CHEBI:75757"/>
        <dbReference type="ChEBI" id="CHEBI:295975"/>
    </reaction>
    <physiologicalReaction direction="left-to-right" evidence="22">
        <dbReference type="Rhea" id="RHEA:41092"/>
    </physiologicalReaction>
</comment>
<organism evidence="33 34">
    <name type="scientific">Eptatretus burgeri</name>
    <name type="common">Inshore hagfish</name>
    <dbReference type="NCBI Taxonomy" id="7764"/>
    <lineage>
        <taxon>Eukaryota</taxon>
        <taxon>Metazoa</taxon>
        <taxon>Chordata</taxon>
        <taxon>Craniata</taxon>
        <taxon>Vertebrata</taxon>
        <taxon>Cyclostomata</taxon>
        <taxon>Myxini</taxon>
        <taxon>Myxiniformes</taxon>
        <taxon>Myxinidae</taxon>
        <taxon>Eptatretinae</taxon>
        <taxon>Eptatretus</taxon>
    </lineage>
</organism>
<evidence type="ECO:0000256" key="13">
    <source>
        <dbReference type="ARBA" id="ARBA00023098"/>
    </source>
</evidence>
<evidence type="ECO:0000256" key="2">
    <source>
        <dbReference type="ARBA" id="ARBA00004609"/>
    </source>
</evidence>
<dbReference type="GO" id="GO:0047390">
    <property type="term" value="F:glycerophosphocholine cholinephosphodiesterase activity"/>
    <property type="evidence" value="ECO:0007669"/>
    <property type="project" value="UniProtKB-EC"/>
</dbReference>